<comment type="caution">
    <text evidence="1">The sequence shown here is derived from an EMBL/GenBank/DDBJ whole genome shotgun (WGS) entry which is preliminary data.</text>
</comment>
<dbReference type="RefSeq" id="WP_101193633.1">
    <property type="nucleotide sequence ID" value="NZ_PIYS01000018.1"/>
</dbReference>
<dbReference type="NCBIfam" id="NF041471">
    <property type="entry name" value="phage_reg_YmfL"/>
    <property type="match status" value="1"/>
</dbReference>
<gene>
    <name evidence="1" type="ORF">CW360_10220</name>
</gene>
<proteinExistence type="predicted"/>
<name>A0A2I0CP19_9PSED</name>
<accession>A0A2I0CP19</accession>
<sequence length="155" mass="17075">MKRPILDSRRKVAQAIVGAFPGGRECAATFLGLDLKRFDNQLYESTGHRPLSDEQLQQLEQVSGTHYLPDYIAGLYNGLFTALPDASELDNVELYHLALAADVKEGQLNQTIADAIGDGIDNQELAKILQVHRQHLAALHTEVLAVIALHRKAKP</sequence>
<evidence type="ECO:0000313" key="1">
    <source>
        <dbReference type="EMBL" id="PKF70892.1"/>
    </source>
</evidence>
<dbReference type="AlphaFoldDB" id="A0A2I0CP19"/>
<reference evidence="2" key="1">
    <citation type="submission" date="2017-12" db="EMBL/GenBank/DDBJ databases">
        <authorList>
            <person name="Yu X.-Y."/>
        </authorList>
    </citation>
    <scope>NUCLEOTIDE SEQUENCE [LARGE SCALE GENOMIC DNA]</scope>
    <source>
        <strain evidence="2">ZYSR67-Z</strain>
    </source>
</reference>
<dbReference type="EMBL" id="PIYS01000018">
    <property type="protein sequence ID" value="PKF70892.1"/>
    <property type="molecule type" value="Genomic_DNA"/>
</dbReference>
<dbReference type="Proteomes" id="UP000242861">
    <property type="component" value="Unassembled WGS sequence"/>
</dbReference>
<protein>
    <submittedName>
        <fullName evidence="1">Uncharacterized protein</fullName>
    </submittedName>
</protein>
<organism evidence="1 2">
    <name type="scientific">Pseudomonas fluvialis</name>
    <dbReference type="NCBI Taxonomy" id="1793966"/>
    <lineage>
        <taxon>Bacteria</taxon>
        <taxon>Pseudomonadati</taxon>
        <taxon>Pseudomonadota</taxon>
        <taxon>Gammaproteobacteria</taxon>
        <taxon>Pseudomonadales</taxon>
        <taxon>Pseudomonadaceae</taxon>
        <taxon>Pseudomonas</taxon>
    </lineage>
</organism>
<evidence type="ECO:0000313" key="2">
    <source>
        <dbReference type="Proteomes" id="UP000242861"/>
    </source>
</evidence>
<dbReference type="InterPro" id="IPR048188">
    <property type="entry name" value="YmfL-like"/>
</dbReference>